<evidence type="ECO:0000313" key="4">
    <source>
        <dbReference type="Proteomes" id="UP001596118"/>
    </source>
</evidence>
<comment type="caution">
    <text evidence="3">The sequence shown here is derived from an EMBL/GenBank/DDBJ whole genome shotgun (WGS) entry which is preliminary data.</text>
</comment>
<dbReference type="AlphaFoldDB" id="A0ABD5R028"/>
<dbReference type="RefSeq" id="WP_379787198.1">
    <property type="nucleotide sequence ID" value="NZ_JBHSKY010000006.1"/>
</dbReference>
<keyword evidence="4" id="KW-1185">Reference proteome</keyword>
<dbReference type="InterPro" id="IPR036249">
    <property type="entry name" value="Thioredoxin-like_sf"/>
</dbReference>
<name>A0ABD5R028_9EURY</name>
<feature type="compositionally biased region" description="Basic and acidic residues" evidence="1">
    <location>
        <begin position="51"/>
        <end position="66"/>
    </location>
</feature>
<accession>A0ABD5R028</accession>
<evidence type="ECO:0000259" key="2">
    <source>
        <dbReference type="Pfam" id="PF00578"/>
    </source>
</evidence>
<protein>
    <submittedName>
        <fullName evidence="3">Redoxin domain-containing protein</fullName>
    </submittedName>
</protein>
<evidence type="ECO:0000256" key="1">
    <source>
        <dbReference type="SAM" id="MobiDB-lite"/>
    </source>
</evidence>
<evidence type="ECO:0000313" key="3">
    <source>
        <dbReference type="EMBL" id="MFC5278289.1"/>
    </source>
</evidence>
<proteinExistence type="predicted"/>
<dbReference type="SUPFAM" id="SSF52833">
    <property type="entry name" value="Thioredoxin-like"/>
    <property type="match status" value="1"/>
</dbReference>
<feature type="domain" description="Alkyl hydroperoxide reductase subunit C/ Thiol specific antioxidant" evidence="2">
    <location>
        <begin position="3"/>
        <end position="60"/>
    </location>
</feature>
<dbReference type="Proteomes" id="UP001596118">
    <property type="component" value="Unassembled WGS sequence"/>
</dbReference>
<sequence>MCTLRDSETLSLPENAVVLGISTDSVYSHRAVAEKHRIDFPIRSDGNDRVADAYGARADEMDDHRGVARSPATSTEE</sequence>
<dbReference type="EMBL" id="JBHSKY010000006">
    <property type="protein sequence ID" value="MFC5278289.1"/>
    <property type="molecule type" value="Genomic_DNA"/>
</dbReference>
<gene>
    <name evidence="3" type="ORF">ACFPM1_05875</name>
</gene>
<dbReference type="InterPro" id="IPR000866">
    <property type="entry name" value="AhpC/TSA"/>
</dbReference>
<organism evidence="3 4">
    <name type="scientific">Halorubrum rubrum</name>
    <dbReference type="NCBI Taxonomy" id="1126240"/>
    <lineage>
        <taxon>Archaea</taxon>
        <taxon>Methanobacteriati</taxon>
        <taxon>Methanobacteriota</taxon>
        <taxon>Stenosarchaea group</taxon>
        <taxon>Halobacteria</taxon>
        <taxon>Halobacteriales</taxon>
        <taxon>Haloferacaceae</taxon>
        <taxon>Halorubrum</taxon>
    </lineage>
</organism>
<dbReference type="Pfam" id="PF00578">
    <property type="entry name" value="AhpC-TSA"/>
    <property type="match status" value="1"/>
</dbReference>
<feature type="region of interest" description="Disordered" evidence="1">
    <location>
        <begin position="51"/>
        <end position="77"/>
    </location>
</feature>
<dbReference type="Gene3D" id="3.40.30.10">
    <property type="entry name" value="Glutaredoxin"/>
    <property type="match status" value="1"/>
</dbReference>
<reference evidence="3 4" key="1">
    <citation type="journal article" date="2019" name="Int. J. Syst. Evol. Microbiol.">
        <title>The Global Catalogue of Microorganisms (GCM) 10K type strain sequencing project: providing services to taxonomists for standard genome sequencing and annotation.</title>
        <authorList>
            <consortium name="The Broad Institute Genomics Platform"/>
            <consortium name="The Broad Institute Genome Sequencing Center for Infectious Disease"/>
            <person name="Wu L."/>
            <person name="Ma J."/>
        </authorList>
    </citation>
    <scope>NUCLEOTIDE SEQUENCE [LARGE SCALE GENOMIC DNA]</scope>
    <source>
        <strain evidence="3 4">CGMCC 1.12124</strain>
    </source>
</reference>